<dbReference type="AlphaFoldDB" id="A0A4R8BV43"/>
<evidence type="ECO:0000313" key="3">
    <source>
        <dbReference type="EMBL" id="TDW65620.1"/>
    </source>
</evidence>
<feature type="transmembrane region" description="Helical" evidence="2">
    <location>
        <begin position="22"/>
        <end position="44"/>
    </location>
</feature>
<feature type="transmembrane region" description="Helical" evidence="2">
    <location>
        <begin position="56"/>
        <end position="80"/>
    </location>
</feature>
<dbReference type="Proteomes" id="UP000295146">
    <property type="component" value="Unassembled WGS sequence"/>
</dbReference>
<evidence type="ECO:0000256" key="1">
    <source>
        <dbReference type="SAM" id="MobiDB-lite"/>
    </source>
</evidence>
<protein>
    <submittedName>
        <fullName evidence="3">Uncharacterized protein</fullName>
    </submittedName>
</protein>
<keyword evidence="2" id="KW-0472">Membrane</keyword>
<feature type="compositionally biased region" description="Basic residues" evidence="1">
    <location>
        <begin position="95"/>
        <end position="106"/>
    </location>
</feature>
<dbReference type="Gene3D" id="6.20.20.10">
    <property type="match status" value="1"/>
</dbReference>
<comment type="caution">
    <text evidence="3">The sequence shown here is derived from an EMBL/GenBank/DDBJ whole genome shotgun (WGS) entry which is preliminary data.</text>
</comment>
<evidence type="ECO:0000313" key="4">
    <source>
        <dbReference type="Proteomes" id="UP000295146"/>
    </source>
</evidence>
<dbReference type="InterPro" id="IPR036410">
    <property type="entry name" value="HSP_DnaJ_Cys-rich_dom_sf"/>
</dbReference>
<keyword evidence="2" id="KW-1133">Transmembrane helix</keyword>
<feature type="region of interest" description="Disordered" evidence="1">
    <location>
        <begin position="87"/>
        <end position="106"/>
    </location>
</feature>
<organism evidence="3 4">
    <name type="scientific">Kribbella pratensis</name>
    <dbReference type="NCBI Taxonomy" id="2512112"/>
    <lineage>
        <taxon>Bacteria</taxon>
        <taxon>Bacillati</taxon>
        <taxon>Actinomycetota</taxon>
        <taxon>Actinomycetes</taxon>
        <taxon>Propionibacteriales</taxon>
        <taxon>Kribbellaceae</taxon>
        <taxon>Kribbella</taxon>
    </lineage>
</organism>
<dbReference type="EMBL" id="SODP01000003">
    <property type="protein sequence ID" value="TDW65620.1"/>
    <property type="molecule type" value="Genomic_DNA"/>
</dbReference>
<gene>
    <name evidence="3" type="ORF">EV653_5631</name>
</gene>
<reference evidence="3 4" key="1">
    <citation type="submission" date="2019-03" db="EMBL/GenBank/DDBJ databases">
        <title>Genomic Encyclopedia of Type Strains, Phase III (KMG-III): the genomes of soil and plant-associated and newly described type strains.</title>
        <authorList>
            <person name="Whitman W."/>
        </authorList>
    </citation>
    <scope>NUCLEOTIDE SEQUENCE [LARGE SCALE GENOMIC DNA]</scope>
    <source>
        <strain evidence="3 4">VKM Ac-2573</strain>
    </source>
</reference>
<dbReference type="SUPFAM" id="SSF57938">
    <property type="entry name" value="DnaJ/Hsp40 cysteine-rich domain"/>
    <property type="match status" value="1"/>
</dbReference>
<proteinExistence type="predicted"/>
<keyword evidence="4" id="KW-1185">Reference proteome</keyword>
<evidence type="ECO:0000256" key="2">
    <source>
        <dbReference type="SAM" id="Phobius"/>
    </source>
</evidence>
<sequence>MPALVHHTHWPLQKVTTVTDPVHAVLVGGSGLVLAAAATINDAADAAHALSRPEQLAVLIVAALILTSLYLLACAIWPYANCGRCDGAGKSRSPSGKKFRNCPRCKGTGRRKRIGRRLLDHRDAHTNR</sequence>
<name>A0A4R8BV43_9ACTN</name>
<keyword evidence="2" id="KW-0812">Transmembrane</keyword>
<accession>A0A4R8BV43</accession>